<evidence type="ECO:0000259" key="6">
    <source>
        <dbReference type="PROSITE" id="PS50859"/>
    </source>
</evidence>
<dbReference type="InterPro" id="IPR010908">
    <property type="entry name" value="Longin_dom"/>
</dbReference>
<dbReference type="PANTHER" id="PTHR21136:SF168">
    <property type="entry name" value="VESICLE-ASSOCIATED MEMBRANE PROTEIN 9"/>
    <property type="match status" value="1"/>
</dbReference>
<dbReference type="GO" id="GO:0012505">
    <property type="term" value="C:endomembrane system"/>
    <property type="evidence" value="ECO:0007669"/>
    <property type="project" value="UniProtKB-SubCell"/>
</dbReference>
<dbReference type="InterPro" id="IPR051097">
    <property type="entry name" value="Synaptobrevin-like_transport"/>
</dbReference>
<dbReference type="Gene3D" id="1.20.5.110">
    <property type="match status" value="1"/>
</dbReference>
<evidence type="ECO:0000256" key="2">
    <source>
        <dbReference type="ARBA" id="ARBA00023136"/>
    </source>
</evidence>
<dbReference type="Pfam" id="PF13774">
    <property type="entry name" value="Longin"/>
    <property type="match status" value="1"/>
</dbReference>
<reference evidence="8" key="1">
    <citation type="submission" date="2015-04" db="EMBL/GenBank/DDBJ databases">
        <title>The genome sequence of the plant pathogenic Rhizarian Plasmodiophora brassicae reveals insights in its biotrophic life cycle and the origin of chitin synthesis.</title>
        <authorList>
            <person name="Schwelm A."/>
            <person name="Fogelqvist J."/>
            <person name="Knaust A."/>
            <person name="Julke S."/>
            <person name="Lilja T."/>
            <person name="Dhandapani V."/>
            <person name="Bonilla-Rosso G."/>
            <person name="Karlsson M."/>
            <person name="Shevchenko A."/>
            <person name="Choi S.R."/>
            <person name="Kim H.G."/>
            <person name="Park J.Y."/>
            <person name="Lim Y.P."/>
            <person name="Ludwig-Muller J."/>
            <person name="Dixelius C."/>
        </authorList>
    </citation>
    <scope>NUCLEOTIDE SEQUENCE</scope>
    <source>
        <tissue evidence="8">Potato root galls</tissue>
    </source>
</reference>
<dbReference type="Pfam" id="PF00957">
    <property type="entry name" value="Synaptobrevin"/>
    <property type="match status" value="1"/>
</dbReference>
<keyword evidence="4 5" id="KW-0175">Coiled coil</keyword>
<evidence type="ECO:0000256" key="3">
    <source>
        <dbReference type="ARBA" id="ARBA00046280"/>
    </source>
</evidence>
<evidence type="ECO:0000259" key="7">
    <source>
        <dbReference type="PROSITE" id="PS50892"/>
    </source>
</evidence>
<evidence type="ECO:0008006" key="9">
    <source>
        <dbReference type="Google" id="ProtNLM"/>
    </source>
</evidence>
<accession>A0A0H5R4H1</accession>
<proteinExistence type="inferred from homology"/>
<dbReference type="InterPro" id="IPR042855">
    <property type="entry name" value="V_SNARE_CC"/>
</dbReference>
<protein>
    <recommendedName>
        <fullName evidence="9">V-SNARE coiled-coil homology domain-containing protein</fullName>
    </recommendedName>
</protein>
<name>A0A0H5R4H1_9EUKA</name>
<dbReference type="EMBL" id="HACM01008663">
    <property type="protein sequence ID" value="CRZ09105.1"/>
    <property type="molecule type" value="Transcribed_RNA"/>
</dbReference>
<dbReference type="InterPro" id="IPR011012">
    <property type="entry name" value="Longin-like_dom_sf"/>
</dbReference>
<comment type="similarity">
    <text evidence="1">Belongs to the synaptobrevin family.</text>
</comment>
<keyword evidence="2" id="KW-0472">Membrane</keyword>
<organism evidence="8">
    <name type="scientific">Spongospora subterranea</name>
    <dbReference type="NCBI Taxonomy" id="70186"/>
    <lineage>
        <taxon>Eukaryota</taxon>
        <taxon>Sar</taxon>
        <taxon>Rhizaria</taxon>
        <taxon>Endomyxa</taxon>
        <taxon>Phytomyxea</taxon>
        <taxon>Plasmodiophorida</taxon>
        <taxon>Plasmodiophoridae</taxon>
        <taxon>Spongospora</taxon>
    </lineage>
</organism>
<evidence type="ECO:0000256" key="1">
    <source>
        <dbReference type="ARBA" id="ARBA00008025"/>
    </source>
</evidence>
<feature type="domain" description="Longin" evidence="6">
    <location>
        <begin position="77"/>
        <end position="121"/>
    </location>
</feature>
<dbReference type="PANTHER" id="PTHR21136">
    <property type="entry name" value="SNARE PROTEINS"/>
    <property type="match status" value="1"/>
</dbReference>
<comment type="subcellular location">
    <subcellularLocation>
        <location evidence="3">Endomembrane system</location>
        <topology evidence="3">Single-pass type IV membrane protein</topology>
    </subcellularLocation>
</comment>
<feature type="domain" description="V-SNARE coiled-coil homology" evidence="7">
    <location>
        <begin position="150"/>
        <end position="210"/>
    </location>
</feature>
<dbReference type="PROSITE" id="PS50859">
    <property type="entry name" value="LONGIN"/>
    <property type="match status" value="1"/>
</dbReference>
<dbReference type="CDD" id="cd15843">
    <property type="entry name" value="R-SNARE"/>
    <property type="match status" value="1"/>
</dbReference>
<evidence type="ECO:0000256" key="4">
    <source>
        <dbReference type="PROSITE-ProRule" id="PRU00290"/>
    </source>
</evidence>
<evidence type="ECO:0000313" key="8">
    <source>
        <dbReference type="EMBL" id="CRZ09105.1"/>
    </source>
</evidence>
<dbReference type="SUPFAM" id="SSF64356">
    <property type="entry name" value="SNARE-like"/>
    <property type="match status" value="1"/>
</dbReference>
<dbReference type="AlphaFoldDB" id="A0A0H5R4H1"/>
<evidence type="ECO:0000256" key="5">
    <source>
        <dbReference type="SAM" id="Coils"/>
    </source>
</evidence>
<dbReference type="SUPFAM" id="SSF58038">
    <property type="entry name" value="SNARE fusion complex"/>
    <property type="match status" value="1"/>
</dbReference>
<dbReference type="CDD" id="cd14824">
    <property type="entry name" value="Longin"/>
    <property type="match status" value="1"/>
</dbReference>
<dbReference type="Gene3D" id="3.30.450.50">
    <property type="entry name" value="Longin domain"/>
    <property type="match status" value="1"/>
</dbReference>
<dbReference type="PROSITE" id="PS50892">
    <property type="entry name" value="V_SNARE"/>
    <property type="match status" value="1"/>
</dbReference>
<feature type="coiled-coil region" evidence="5">
    <location>
        <begin position="144"/>
        <end position="171"/>
    </location>
</feature>
<sequence length="231" mass="26807">MAKGPSDESAPVIELKTAHFNGYTLLVDWDRLENSGGKRERWPSGQLQERGKQITHALGEAASETRARSRFVCCLLERFSFHILVKEGILFMCMTRVQTGRRLPFDFLNRTATIFFEKFPKAHPPDCFQDLSTLLNKAMQEFATSDEMLKIDNLNRELDDVTENMRLNIESIVDQGEHISLLVDKTENLNISSRKFKSRSRYVKIRSQISKYRDRILIVIFFLVREKRSTA</sequence>